<gene>
    <name evidence="10 11" type="primary">plsX</name>
    <name evidence="11" type="ORF">FXF47_08160</name>
</gene>
<comment type="pathway">
    <text evidence="10">Lipid metabolism; phospholipid metabolism.</text>
</comment>
<dbReference type="AlphaFoldDB" id="A0A5D0MGC2"/>
<evidence type="ECO:0000256" key="1">
    <source>
        <dbReference type="ARBA" id="ARBA00001232"/>
    </source>
</evidence>
<dbReference type="GO" id="GO:0008654">
    <property type="term" value="P:phospholipid biosynthetic process"/>
    <property type="evidence" value="ECO:0007669"/>
    <property type="project" value="UniProtKB-KW"/>
</dbReference>
<evidence type="ECO:0000256" key="6">
    <source>
        <dbReference type="ARBA" id="ARBA00023209"/>
    </source>
</evidence>
<dbReference type="Pfam" id="PF02504">
    <property type="entry name" value="FA_synthesis"/>
    <property type="match status" value="1"/>
</dbReference>
<evidence type="ECO:0000313" key="12">
    <source>
        <dbReference type="Proteomes" id="UP000324143"/>
    </source>
</evidence>
<comment type="similarity">
    <text evidence="10">Belongs to the PlsX family.</text>
</comment>
<comment type="caution">
    <text evidence="11">The sequence shown here is derived from an EMBL/GenBank/DDBJ whole genome shotgun (WGS) entry which is preliminary data.</text>
</comment>
<organism evidence="11 12">
    <name type="scientific">Candidatus Mcinerneyibacterium aminivorans</name>
    <dbReference type="NCBI Taxonomy" id="2703815"/>
    <lineage>
        <taxon>Bacteria</taxon>
        <taxon>Candidatus Macinerneyibacteriota</taxon>
        <taxon>Candidatus Mcinerneyibacteria</taxon>
        <taxon>Candidatus Mcinerneyibacteriales</taxon>
        <taxon>Candidatus Mcinerneyibacteriaceae</taxon>
        <taxon>Candidatus Mcinerneyibacterium</taxon>
    </lineage>
</organism>
<name>A0A5D0MGC2_9BACT</name>
<keyword evidence="6 10" id="KW-0594">Phospholipid biosynthesis</keyword>
<comment type="catalytic activity">
    <reaction evidence="1 10">
        <text>a fatty acyl-[ACP] + phosphate = an acyl phosphate + holo-[ACP]</text>
        <dbReference type="Rhea" id="RHEA:42292"/>
        <dbReference type="Rhea" id="RHEA-COMP:9685"/>
        <dbReference type="Rhea" id="RHEA-COMP:14125"/>
        <dbReference type="ChEBI" id="CHEBI:43474"/>
        <dbReference type="ChEBI" id="CHEBI:59918"/>
        <dbReference type="ChEBI" id="CHEBI:64479"/>
        <dbReference type="ChEBI" id="CHEBI:138651"/>
        <dbReference type="EC" id="2.3.1.274"/>
    </reaction>
</comment>
<accession>A0A5D0MGC2</accession>
<keyword evidence="11" id="KW-0012">Acyltransferase</keyword>
<dbReference type="NCBIfam" id="TIGR00182">
    <property type="entry name" value="plsX"/>
    <property type="match status" value="1"/>
</dbReference>
<evidence type="ECO:0000256" key="3">
    <source>
        <dbReference type="ARBA" id="ARBA00022516"/>
    </source>
</evidence>
<evidence type="ECO:0000313" key="11">
    <source>
        <dbReference type="EMBL" id="TYB30643.1"/>
    </source>
</evidence>
<comment type="function">
    <text evidence="10">Catalyzes the reversible formation of acyl-phosphate (acyl-PO(4)) from acyl-[acyl-carrier-protein] (acyl-ACP). This enzyme utilizes acyl-ACP as fatty acyl donor, but not acyl-CoA.</text>
</comment>
<evidence type="ECO:0000256" key="7">
    <source>
        <dbReference type="ARBA" id="ARBA00023264"/>
    </source>
</evidence>
<dbReference type="PANTHER" id="PTHR30100:SF1">
    <property type="entry name" value="PHOSPHATE ACYLTRANSFERASE"/>
    <property type="match status" value="1"/>
</dbReference>
<dbReference type="EC" id="2.3.1.274" evidence="8 10"/>
<reference evidence="11" key="1">
    <citation type="submission" date="2019-08" db="EMBL/GenBank/DDBJ databases">
        <title>Genomic characterization of a novel candidate phylum (ARYD3) from a high temperature, high salinity tertiary oil reservoir in north central Oklahoma, USA.</title>
        <authorList>
            <person name="Youssef N.H."/>
            <person name="Yadav A."/>
            <person name="Elshahed M.S."/>
        </authorList>
    </citation>
    <scope>NUCLEOTIDE SEQUENCE [LARGE SCALE GENOMIC DNA]</scope>
    <source>
        <strain evidence="11">ARYD3</strain>
    </source>
</reference>
<dbReference type="SUPFAM" id="SSF53659">
    <property type="entry name" value="Isocitrate/Isopropylmalate dehydrogenase-like"/>
    <property type="match status" value="1"/>
</dbReference>
<comment type="subcellular location">
    <subcellularLocation>
        <location evidence="10">Cytoplasm</location>
    </subcellularLocation>
    <text evidence="10">Associated with the membrane possibly through PlsY.</text>
</comment>
<sequence>MKMKYFHMKNQSVTGWGLIFERGTIMKKIALDALGSDKRPNPEILGAIKALRENDDILIYLIGKEEILHNKLRKFQYDTRRLKIINADQEVRMSESPTKALREKKNSSIKIGMDFLKKEADAFISAGNTGALMTHALMQIGRIKEIKRPAISTIIPTPYGETILIDSGANADAKPIHLLQFAIMGEIYAKIVFNKKNPKIGLLSNGEEEKKGNKLTKETNKLLKKHSKLNFIGNVEGRDILSGEVDVVVCDGFTGNIVLKTVESIFKFIFKIFKTEIANHLLAKIGLLLLKPSLKRLLKKMDYSEFGSAPLLGIKKPVLVAHGTSDEKAIKNSINFTYKYISEDFSKMLHEEIKDLDIDK</sequence>
<dbReference type="Gene3D" id="3.40.718.10">
    <property type="entry name" value="Isopropylmalate Dehydrogenase"/>
    <property type="match status" value="1"/>
</dbReference>
<keyword evidence="12" id="KW-1185">Reference proteome</keyword>
<dbReference type="HAMAP" id="MF_00019">
    <property type="entry name" value="PlsX"/>
    <property type="match status" value="1"/>
</dbReference>
<evidence type="ECO:0000256" key="10">
    <source>
        <dbReference type="HAMAP-Rule" id="MF_00019"/>
    </source>
</evidence>
<dbReference type="GO" id="GO:0006633">
    <property type="term" value="P:fatty acid biosynthetic process"/>
    <property type="evidence" value="ECO:0007669"/>
    <property type="project" value="UniProtKB-UniRule"/>
</dbReference>
<dbReference type="UniPathway" id="UPA00085"/>
<dbReference type="GO" id="GO:0043811">
    <property type="term" value="F:phosphate:acyl-[acyl carrier protein] acyltransferase activity"/>
    <property type="evidence" value="ECO:0007669"/>
    <property type="project" value="UniProtKB-UniRule"/>
</dbReference>
<evidence type="ECO:0000256" key="2">
    <source>
        <dbReference type="ARBA" id="ARBA00022490"/>
    </source>
</evidence>
<proteinExistence type="inferred from homology"/>
<keyword evidence="2 10" id="KW-0963">Cytoplasm</keyword>
<dbReference type="InterPro" id="IPR012281">
    <property type="entry name" value="Phospholipid_synth_PlsX-like"/>
</dbReference>
<evidence type="ECO:0000256" key="8">
    <source>
        <dbReference type="ARBA" id="ARBA00024069"/>
    </source>
</evidence>
<evidence type="ECO:0000256" key="5">
    <source>
        <dbReference type="ARBA" id="ARBA00023098"/>
    </source>
</evidence>
<dbReference type="PANTHER" id="PTHR30100">
    <property type="entry name" value="FATTY ACID/PHOSPHOLIPID SYNTHESIS PROTEIN PLSX"/>
    <property type="match status" value="1"/>
</dbReference>
<comment type="subunit">
    <text evidence="9 10">Homodimer. Probably interacts with PlsY.</text>
</comment>
<dbReference type="EMBL" id="VSIX01000092">
    <property type="protein sequence ID" value="TYB30643.1"/>
    <property type="molecule type" value="Genomic_DNA"/>
</dbReference>
<keyword evidence="3 10" id="KW-0444">Lipid biosynthesis</keyword>
<protein>
    <recommendedName>
        <fullName evidence="8 10">Phosphate acyltransferase</fullName>
        <ecNumber evidence="8 10">2.3.1.274</ecNumber>
    </recommendedName>
    <alternativeName>
        <fullName evidence="10">Acyl-ACP phosphotransacylase</fullName>
    </alternativeName>
    <alternativeName>
        <fullName evidence="10">Acyl-[acyl-carrier-protein]--phosphate acyltransferase</fullName>
    </alternativeName>
    <alternativeName>
        <fullName evidence="10">Phosphate-acyl-ACP acyltransferase</fullName>
    </alternativeName>
</protein>
<dbReference type="Proteomes" id="UP000324143">
    <property type="component" value="Unassembled WGS sequence"/>
</dbReference>
<dbReference type="GO" id="GO:0005737">
    <property type="term" value="C:cytoplasm"/>
    <property type="evidence" value="ECO:0007669"/>
    <property type="project" value="UniProtKB-SubCell"/>
</dbReference>
<keyword evidence="5 10" id="KW-0443">Lipid metabolism</keyword>
<evidence type="ECO:0000256" key="4">
    <source>
        <dbReference type="ARBA" id="ARBA00022679"/>
    </source>
</evidence>
<keyword evidence="7 10" id="KW-1208">Phospholipid metabolism</keyword>
<dbReference type="PIRSF" id="PIRSF002465">
    <property type="entry name" value="Phsphlp_syn_PlsX"/>
    <property type="match status" value="1"/>
</dbReference>
<evidence type="ECO:0000256" key="9">
    <source>
        <dbReference type="ARBA" id="ARBA00046608"/>
    </source>
</evidence>
<dbReference type="InterPro" id="IPR003664">
    <property type="entry name" value="FA_synthesis"/>
</dbReference>
<keyword evidence="4 10" id="KW-0808">Transferase</keyword>